<organism evidence="1">
    <name type="scientific">Cacopsylla melanoneura</name>
    <dbReference type="NCBI Taxonomy" id="428564"/>
    <lineage>
        <taxon>Eukaryota</taxon>
        <taxon>Metazoa</taxon>
        <taxon>Ecdysozoa</taxon>
        <taxon>Arthropoda</taxon>
        <taxon>Hexapoda</taxon>
        <taxon>Insecta</taxon>
        <taxon>Pterygota</taxon>
        <taxon>Neoptera</taxon>
        <taxon>Paraneoptera</taxon>
        <taxon>Hemiptera</taxon>
        <taxon>Sternorrhyncha</taxon>
        <taxon>Psylloidea</taxon>
        <taxon>Psyllidae</taxon>
        <taxon>Psyllinae</taxon>
        <taxon>Cacopsylla</taxon>
    </lineage>
</organism>
<evidence type="ECO:0000313" key="1">
    <source>
        <dbReference type="EMBL" id="CAG6662897.1"/>
    </source>
</evidence>
<name>A0A8D8WJW7_9HEMI</name>
<dbReference type="EMBL" id="HBUF01203955">
    <property type="protein sequence ID" value="CAG6662897.1"/>
    <property type="molecule type" value="Transcribed_RNA"/>
</dbReference>
<sequence length="108" mass="11989">MKAATPTIPRPNAGNTVIHNYVAQTAQTITSFLPQTERDTQIKTTLLNGMLRLSGRDWCRIWFPGSIGNYKLLGHQFLGLTRLIGLISPIPVESILCAHLLLVVYSPF</sequence>
<dbReference type="AlphaFoldDB" id="A0A8D8WJW7"/>
<accession>A0A8D8WJW7</accession>
<protein>
    <submittedName>
        <fullName evidence="1">Uncharacterized protein</fullName>
    </submittedName>
</protein>
<proteinExistence type="predicted"/>
<reference evidence="1" key="1">
    <citation type="submission" date="2021-05" db="EMBL/GenBank/DDBJ databases">
        <authorList>
            <person name="Alioto T."/>
            <person name="Alioto T."/>
            <person name="Gomez Garrido J."/>
        </authorList>
    </citation>
    <scope>NUCLEOTIDE SEQUENCE</scope>
</reference>